<feature type="compositionally biased region" description="Pro residues" evidence="1">
    <location>
        <begin position="1237"/>
        <end position="1252"/>
    </location>
</feature>
<name>A0ABR4C0C5_9HELO</name>
<feature type="region of interest" description="Disordered" evidence="1">
    <location>
        <begin position="385"/>
        <end position="420"/>
    </location>
</feature>
<feature type="region of interest" description="Disordered" evidence="1">
    <location>
        <begin position="459"/>
        <end position="478"/>
    </location>
</feature>
<gene>
    <name evidence="3" type="ORF">VTL71DRAFT_5163</name>
</gene>
<dbReference type="Gene3D" id="3.60.21.70">
    <property type="entry name" value="PhoD-like phosphatase"/>
    <property type="match status" value="1"/>
</dbReference>
<feature type="domain" description="PhoD-like phosphatase" evidence="2">
    <location>
        <begin position="816"/>
        <end position="1069"/>
    </location>
</feature>
<feature type="region of interest" description="Disordered" evidence="1">
    <location>
        <begin position="1"/>
        <end position="215"/>
    </location>
</feature>
<feature type="compositionally biased region" description="Polar residues" evidence="1">
    <location>
        <begin position="32"/>
        <end position="77"/>
    </location>
</feature>
<feature type="compositionally biased region" description="Polar residues" evidence="1">
    <location>
        <begin position="1420"/>
        <end position="1430"/>
    </location>
</feature>
<proteinExistence type="predicted"/>
<organism evidence="3 4">
    <name type="scientific">Oculimacula yallundae</name>
    <dbReference type="NCBI Taxonomy" id="86028"/>
    <lineage>
        <taxon>Eukaryota</taxon>
        <taxon>Fungi</taxon>
        <taxon>Dikarya</taxon>
        <taxon>Ascomycota</taxon>
        <taxon>Pezizomycotina</taxon>
        <taxon>Leotiomycetes</taxon>
        <taxon>Helotiales</taxon>
        <taxon>Ploettnerulaceae</taxon>
        <taxon>Oculimacula</taxon>
    </lineage>
</organism>
<evidence type="ECO:0000313" key="4">
    <source>
        <dbReference type="Proteomes" id="UP001595075"/>
    </source>
</evidence>
<dbReference type="PANTHER" id="PTHR46689:SF1">
    <property type="entry name" value="PHOD-LIKE PHOSPHATASE DOMAIN-CONTAINING PROTEIN"/>
    <property type="match status" value="1"/>
</dbReference>
<feature type="region of interest" description="Disordered" evidence="1">
    <location>
        <begin position="235"/>
        <end position="300"/>
    </location>
</feature>
<evidence type="ECO:0000259" key="2">
    <source>
        <dbReference type="Pfam" id="PF19050"/>
    </source>
</evidence>
<comment type="caution">
    <text evidence="3">The sequence shown here is derived from an EMBL/GenBank/DDBJ whole genome shotgun (WGS) entry which is preliminary data.</text>
</comment>
<dbReference type="CDD" id="cd07389">
    <property type="entry name" value="MPP_PhoD"/>
    <property type="match status" value="1"/>
</dbReference>
<keyword evidence="4" id="KW-1185">Reference proteome</keyword>
<evidence type="ECO:0000313" key="3">
    <source>
        <dbReference type="EMBL" id="KAL2063358.1"/>
    </source>
</evidence>
<evidence type="ECO:0000256" key="1">
    <source>
        <dbReference type="SAM" id="MobiDB-lite"/>
    </source>
</evidence>
<dbReference type="Pfam" id="PF19050">
    <property type="entry name" value="PhoD_2"/>
    <property type="match status" value="2"/>
</dbReference>
<dbReference type="EMBL" id="JAZHXI010000015">
    <property type="protein sequence ID" value="KAL2063358.1"/>
    <property type="molecule type" value="Genomic_DNA"/>
</dbReference>
<dbReference type="InterPro" id="IPR018946">
    <property type="entry name" value="PhoD-like_MPP"/>
</dbReference>
<feature type="region of interest" description="Disordered" evidence="1">
    <location>
        <begin position="1404"/>
        <end position="1430"/>
    </location>
</feature>
<feature type="compositionally biased region" description="Basic and acidic residues" evidence="1">
    <location>
        <begin position="286"/>
        <end position="300"/>
    </location>
</feature>
<dbReference type="InterPro" id="IPR043904">
    <property type="entry name" value="PhoD_2-like"/>
</dbReference>
<dbReference type="PANTHER" id="PTHR46689">
    <property type="entry name" value="MEMBRANE PROTEIN, PUTATIVE-RELATED"/>
    <property type="match status" value="1"/>
</dbReference>
<feature type="region of interest" description="Disordered" evidence="1">
    <location>
        <begin position="1477"/>
        <end position="1551"/>
    </location>
</feature>
<feature type="compositionally biased region" description="Basic and acidic residues" evidence="1">
    <location>
        <begin position="196"/>
        <end position="205"/>
    </location>
</feature>
<feature type="region of interest" description="Disordered" evidence="1">
    <location>
        <begin position="360"/>
        <end position="379"/>
    </location>
</feature>
<dbReference type="Proteomes" id="UP001595075">
    <property type="component" value="Unassembled WGS sequence"/>
</dbReference>
<reference evidence="3 4" key="1">
    <citation type="journal article" date="2024" name="Commun. Biol.">
        <title>Comparative genomic analysis of thermophilic fungi reveals convergent evolutionary adaptations and gene losses.</title>
        <authorList>
            <person name="Steindorff A.S."/>
            <person name="Aguilar-Pontes M.V."/>
            <person name="Robinson A.J."/>
            <person name="Andreopoulos B."/>
            <person name="LaButti K."/>
            <person name="Kuo A."/>
            <person name="Mondo S."/>
            <person name="Riley R."/>
            <person name="Otillar R."/>
            <person name="Haridas S."/>
            <person name="Lipzen A."/>
            <person name="Grimwood J."/>
            <person name="Schmutz J."/>
            <person name="Clum A."/>
            <person name="Reid I.D."/>
            <person name="Moisan M.C."/>
            <person name="Butler G."/>
            <person name="Nguyen T.T.M."/>
            <person name="Dewar K."/>
            <person name="Conant G."/>
            <person name="Drula E."/>
            <person name="Henrissat B."/>
            <person name="Hansel C."/>
            <person name="Singer S."/>
            <person name="Hutchinson M.I."/>
            <person name="de Vries R.P."/>
            <person name="Natvig D.O."/>
            <person name="Powell A.J."/>
            <person name="Tsang A."/>
            <person name="Grigoriev I.V."/>
        </authorList>
    </citation>
    <scope>NUCLEOTIDE SEQUENCE [LARGE SCALE GENOMIC DNA]</scope>
    <source>
        <strain evidence="3 4">CBS 494.80</strain>
    </source>
</reference>
<dbReference type="InterPro" id="IPR038607">
    <property type="entry name" value="PhoD-like_sf"/>
</dbReference>
<feature type="compositionally biased region" description="Basic and acidic residues" evidence="1">
    <location>
        <begin position="407"/>
        <end position="420"/>
    </location>
</feature>
<feature type="domain" description="PhoD-like phosphatase" evidence="2">
    <location>
        <begin position="1076"/>
        <end position="1238"/>
    </location>
</feature>
<feature type="compositionally biased region" description="Basic and acidic residues" evidence="1">
    <location>
        <begin position="235"/>
        <end position="246"/>
    </location>
</feature>
<feature type="region of interest" description="Disordered" evidence="1">
    <location>
        <begin position="735"/>
        <end position="754"/>
    </location>
</feature>
<feature type="compositionally biased region" description="Basic and acidic residues" evidence="1">
    <location>
        <begin position="1530"/>
        <end position="1539"/>
    </location>
</feature>
<sequence>MSAPYWGQLPPPKVSRREREREEQEQEQAQRGSNHLSINTNMAGERLSSNYPSQSNPRPERYSTQTDAPTLSTQSPFASPIASEFRGDGLAPRPRSFQPGAPDATYNRDYLEKRRRRQSREQYEEPASAPPPAAPEVPRAPPLSYKPPYGNGGPPPGRSGYSEEGQIRREPSNGKAPVRHSGSQRQQRKGSLSEAEEQRRREWAPDRSPLQRLELTLDSITKEEKRARVEEAELVARETKSGRGGERVGQNSVRFRNRPVAKATSEAVSQPQSLPEAGLVRNLSHKQKDQLQRSGTVEKQRPIESGLQAGFDYQPQPQQDVIDVPRKSESMAQRKVSSHDRSYIPVSAPVAAAAGAAAVGVSRSGSNKLRKNPPPEDQWRTLQADPIQVNQQNRTADVSRKQSVTRDPARDAAFRSHPQNYRDKELPVLPRDAQQYPVLDHEIDRLDLEPETQAIPVRRASKLERLTGSSDPRAAPAGNIRTERILVNGVQYDVPPKATADLARQQPGEHHHFSKLMHRNHELESGQGVYVPSRRLDEWKTGGVALLSGALLDLEVNDQTEEEKDKVWWEAGNTGVRRRSSVKQRKAEAYDGEYDNSNAPTRFKPPLFLKSGPMLRYCGMRREKVKSRSTRHQVLPDREIWRGTIMIVTQDAHSNYDLAPTLRLFLQPVDLLAPPPAQVDGDMDDLAPEYVDPIAGLPKIGRDGRTLYVRPIDHLEEMKDLSREESDDGLFEMHRSPLDGNAERNPACNKPHYDGEKAGKYKEVRGFRLHAEQNVTFWRFNIEIELRSKQQRIAYRINRGPATAFWVPARGEPMNIMFSSCNGFSHDVDPNAFCGPDPLWRDVLNTHQTQPFHVMLGGGDQIYNDRVMYETTLFKEWLDMKDPHHKERLPFTAELQNELETFYLDRYSMWFSQGLFGLAVSQIPMVNIFDDHDIIDGFGSYPDSYMRSPIFSGLGSVAFKYYMLFQHQSSIDEGEDTEPSWILGTQPGPYIKELSRSIFTFLGRDIAFLGLDCRTERMYDEVVAAETYYKVFERLEKEIIKGETKHLIVLVGIPVAYPRMVWLENILTSRVMEPLKALSRAGILGKKLLNRMDGGVEILDDLDDHWTAKHHKSERNWFIQELQDLAAMKSVRVTILGGDVHLGAIGQFYSNPKMNIPKDRDFRYMPNIVSSAIVNTPPPDALADLLNKRNKVHHLDSETDEDMIPIFTHDVNGKPRNNKRLLNRRNWCSIRLYDPELTPPATPQSDGPPSPPARMGLLRRLSSSRGPSYRPDVSSPVTRKGTLSKRETAAPPLSNPGFFGRRNSTSQRQSTDSERPGVLTRTLSLSRKDFVPGLFRRNSKKRPDDGGINGYGADSDDDVSYHEQPRSGLRGGSGGHDSDDGYFPTMPPATARTAVNPVAEASTSIAGAKPQQGPPRSQFHRTPTGLSAKQLKRSPNQAINLEGGLDICLNMEVNPKDPAGITAPYRLLVPALFHEEPPAKSVVSRSRSRSQSSRSSDSESDREEEVQPQPGKLKRWNTLTKAVGIGKGKGRFEDEKESGRNLADARIGGRR</sequence>
<feature type="region of interest" description="Disordered" evidence="1">
    <location>
        <begin position="1237"/>
        <end position="1387"/>
    </location>
</feature>
<feature type="compositionally biased region" description="Low complexity" evidence="1">
    <location>
        <begin position="1481"/>
        <end position="1495"/>
    </location>
</feature>
<feature type="compositionally biased region" description="Pro residues" evidence="1">
    <location>
        <begin position="128"/>
        <end position="145"/>
    </location>
</feature>
<protein>
    <recommendedName>
        <fullName evidence="2">PhoD-like phosphatase domain-containing protein</fullName>
    </recommendedName>
</protein>
<accession>A0ABR4C0C5</accession>